<keyword evidence="4 7" id="KW-0812">Transmembrane</keyword>
<gene>
    <name evidence="9" type="ORF">OF122_04875</name>
</gene>
<evidence type="ECO:0000256" key="7">
    <source>
        <dbReference type="RuleBase" id="RU363032"/>
    </source>
</evidence>
<feature type="domain" description="ABC transmembrane type-1" evidence="8">
    <location>
        <begin position="71"/>
        <end position="251"/>
    </location>
</feature>
<keyword evidence="2 7" id="KW-0813">Transport</keyword>
<feature type="transmembrane region" description="Helical" evidence="7">
    <location>
        <begin position="105"/>
        <end position="122"/>
    </location>
</feature>
<dbReference type="SUPFAM" id="SSF161098">
    <property type="entry name" value="MetI-like"/>
    <property type="match status" value="1"/>
</dbReference>
<evidence type="ECO:0000256" key="6">
    <source>
        <dbReference type="ARBA" id="ARBA00023136"/>
    </source>
</evidence>
<feature type="transmembrane region" description="Helical" evidence="7">
    <location>
        <begin position="232"/>
        <end position="252"/>
    </location>
</feature>
<sequence>MTNISANRRAGLTSREIVWFLLPALPFVLLALGWTLYWGIAKPNIGTLPPIWTVFTTLWQITASGELFAHIIASLGRLLAGVSVGIISGVLLGFVVGLNKRASDFFYPLVIFFSAISGIVWLPLVIGWLGLGASLFIFLIWNTVFFLVFQNTVLGVQLVPNVLELGVRTLGGSRLHTILNVTAYGALPYILSGIRSGIGFGWRALIAAELVGASSGLGQMIFRAAEFHRADIILAGCIVIGLLSLLMDRLLLVPLERRTIERWGLVSPSAKGA</sequence>
<dbReference type="EMBL" id="CP107716">
    <property type="protein sequence ID" value="UYQ73099.1"/>
    <property type="molecule type" value="Genomic_DNA"/>
</dbReference>
<comment type="similarity">
    <text evidence="7">Belongs to the binding-protein-dependent transport system permease family.</text>
</comment>
<proteinExistence type="inferred from homology"/>
<dbReference type="RefSeq" id="WP_264226688.1">
    <property type="nucleotide sequence ID" value="NZ_CP107716.1"/>
</dbReference>
<dbReference type="InterPro" id="IPR035906">
    <property type="entry name" value="MetI-like_sf"/>
</dbReference>
<dbReference type="Proteomes" id="UP001163882">
    <property type="component" value="Chromosome"/>
</dbReference>
<dbReference type="Gene3D" id="1.10.3720.10">
    <property type="entry name" value="MetI-like"/>
    <property type="match status" value="1"/>
</dbReference>
<comment type="subcellular location">
    <subcellularLocation>
        <location evidence="1 7">Cell membrane</location>
        <topology evidence="1 7">Multi-pass membrane protein</topology>
    </subcellularLocation>
</comment>
<feature type="transmembrane region" description="Helical" evidence="7">
    <location>
        <begin position="17"/>
        <end position="39"/>
    </location>
</feature>
<name>A0ABY6IR59_9HYPH</name>
<evidence type="ECO:0000259" key="8">
    <source>
        <dbReference type="PROSITE" id="PS50928"/>
    </source>
</evidence>
<evidence type="ECO:0000256" key="3">
    <source>
        <dbReference type="ARBA" id="ARBA00022475"/>
    </source>
</evidence>
<keyword evidence="10" id="KW-1185">Reference proteome</keyword>
<dbReference type="PROSITE" id="PS50928">
    <property type="entry name" value="ABC_TM1"/>
    <property type="match status" value="1"/>
</dbReference>
<evidence type="ECO:0000256" key="4">
    <source>
        <dbReference type="ARBA" id="ARBA00022692"/>
    </source>
</evidence>
<feature type="transmembrane region" description="Helical" evidence="7">
    <location>
        <begin position="200"/>
        <end position="220"/>
    </location>
</feature>
<keyword evidence="6 7" id="KW-0472">Membrane</keyword>
<evidence type="ECO:0000256" key="5">
    <source>
        <dbReference type="ARBA" id="ARBA00022989"/>
    </source>
</evidence>
<accession>A0ABY6IR59</accession>
<evidence type="ECO:0000313" key="9">
    <source>
        <dbReference type="EMBL" id="UYQ73099.1"/>
    </source>
</evidence>
<organism evidence="9 10">
    <name type="scientific">Pelagibacterium flavum</name>
    <dbReference type="NCBI Taxonomy" id="2984530"/>
    <lineage>
        <taxon>Bacteria</taxon>
        <taxon>Pseudomonadati</taxon>
        <taxon>Pseudomonadota</taxon>
        <taxon>Alphaproteobacteria</taxon>
        <taxon>Hyphomicrobiales</taxon>
        <taxon>Devosiaceae</taxon>
        <taxon>Pelagibacterium</taxon>
    </lineage>
</organism>
<keyword evidence="3" id="KW-1003">Cell membrane</keyword>
<evidence type="ECO:0000256" key="2">
    <source>
        <dbReference type="ARBA" id="ARBA00022448"/>
    </source>
</evidence>
<dbReference type="InterPro" id="IPR000515">
    <property type="entry name" value="MetI-like"/>
</dbReference>
<evidence type="ECO:0000256" key="1">
    <source>
        <dbReference type="ARBA" id="ARBA00004651"/>
    </source>
</evidence>
<dbReference type="Pfam" id="PF00528">
    <property type="entry name" value="BPD_transp_1"/>
    <property type="match status" value="1"/>
</dbReference>
<keyword evidence="5 7" id="KW-1133">Transmembrane helix</keyword>
<dbReference type="PANTHER" id="PTHR30151">
    <property type="entry name" value="ALKANE SULFONATE ABC TRANSPORTER-RELATED, MEMBRANE SUBUNIT"/>
    <property type="match status" value="1"/>
</dbReference>
<evidence type="ECO:0000313" key="10">
    <source>
        <dbReference type="Proteomes" id="UP001163882"/>
    </source>
</evidence>
<reference evidence="9" key="1">
    <citation type="submission" date="2022-10" db="EMBL/GenBank/DDBJ databases">
        <title>YIM 151497 complete genome.</title>
        <authorList>
            <person name="Chen X."/>
        </authorList>
    </citation>
    <scope>NUCLEOTIDE SEQUENCE</scope>
    <source>
        <strain evidence="9">YIM 151497</strain>
    </source>
</reference>
<feature type="transmembrane region" description="Helical" evidence="7">
    <location>
        <begin position="51"/>
        <end position="72"/>
    </location>
</feature>
<feature type="transmembrane region" description="Helical" evidence="7">
    <location>
        <begin position="78"/>
        <end position="98"/>
    </location>
</feature>
<protein>
    <submittedName>
        <fullName evidence="9">ABC transporter permease</fullName>
    </submittedName>
</protein>
<dbReference type="PANTHER" id="PTHR30151:SF16">
    <property type="entry name" value="ABC TRANSPORTER PERMEASE PROTEIN"/>
    <property type="match status" value="1"/>
</dbReference>
<feature type="transmembrane region" description="Helical" evidence="7">
    <location>
        <begin position="128"/>
        <end position="149"/>
    </location>
</feature>